<dbReference type="Pfam" id="PF00520">
    <property type="entry name" value="Ion_trans"/>
    <property type="match status" value="1"/>
</dbReference>
<dbReference type="Proteomes" id="UP000274504">
    <property type="component" value="Unassembled WGS sequence"/>
</dbReference>
<protein>
    <submittedName>
        <fullName evidence="14">Cyclic nucleotide-binding domain-containing protein</fullName>
    </submittedName>
</protein>
<dbReference type="OrthoDB" id="421226at2759"/>
<dbReference type="STRING" id="6216.A0A158QFB0"/>
<name>A0A158QFB0_HYMDI</name>
<dbReference type="WBParaSite" id="HDID_0000859401-mRNA-1">
    <property type="protein sequence ID" value="HDID_0000859401-mRNA-1"/>
    <property type="gene ID" value="HDID_0000859401"/>
</dbReference>
<evidence type="ECO:0000256" key="1">
    <source>
        <dbReference type="ARBA" id="ARBA00004141"/>
    </source>
</evidence>
<dbReference type="InterPro" id="IPR014710">
    <property type="entry name" value="RmlC-like_jellyroll"/>
</dbReference>
<reference evidence="14" key="1">
    <citation type="submission" date="2016-04" db="UniProtKB">
        <authorList>
            <consortium name="WormBaseParasite"/>
        </authorList>
    </citation>
    <scope>IDENTIFICATION</scope>
</reference>
<feature type="region of interest" description="Disordered" evidence="9">
    <location>
        <begin position="76"/>
        <end position="104"/>
    </location>
</feature>
<dbReference type="Gene3D" id="1.10.287.630">
    <property type="entry name" value="Helix hairpin bin"/>
    <property type="match status" value="1"/>
</dbReference>
<keyword evidence="8" id="KW-0407">Ion channel</keyword>
<dbReference type="Pfam" id="PF00027">
    <property type="entry name" value="cNMP_binding"/>
    <property type="match status" value="1"/>
</dbReference>
<keyword evidence="4 10" id="KW-1133">Transmembrane helix</keyword>
<keyword evidence="3 10" id="KW-0812">Transmembrane</keyword>
<dbReference type="InterPro" id="IPR005821">
    <property type="entry name" value="Ion_trans_dom"/>
</dbReference>
<dbReference type="PROSITE" id="PS50042">
    <property type="entry name" value="CNMP_BINDING_3"/>
    <property type="match status" value="1"/>
</dbReference>
<gene>
    <name evidence="12" type="ORF">HDID_LOCUS8592</name>
</gene>
<dbReference type="Gene3D" id="2.60.120.10">
    <property type="entry name" value="Jelly Rolls"/>
    <property type="match status" value="1"/>
</dbReference>
<dbReference type="Gene3D" id="1.10.287.70">
    <property type="match status" value="1"/>
</dbReference>
<accession>A0A158QFB0</accession>
<dbReference type="PANTHER" id="PTHR45638">
    <property type="entry name" value="CYCLIC NUCLEOTIDE-GATED CATION CHANNEL SUBUNIT A"/>
    <property type="match status" value="1"/>
</dbReference>
<evidence type="ECO:0000256" key="6">
    <source>
        <dbReference type="ARBA" id="ARBA00023136"/>
    </source>
</evidence>
<feature type="transmembrane region" description="Helical" evidence="10">
    <location>
        <begin position="205"/>
        <end position="227"/>
    </location>
</feature>
<evidence type="ECO:0000256" key="5">
    <source>
        <dbReference type="ARBA" id="ARBA00023065"/>
    </source>
</evidence>
<feature type="compositionally biased region" description="Basic and acidic residues" evidence="9">
    <location>
        <begin position="746"/>
        <end position="761"/>
    </location>
</feature>
<dbReference type="FunFam" id="1.10.287.630:FF:000001">
    <property type="entry name" value="Cyclic nucleotide-gated channel alpha 3"/>
    <property type="match status" value="1"/>
</dbReference>
<reference evidence="12 13" key="2">
    <citation type="submission" date="2018-11" db="EMBL/GenBank/DDBJ databases">
        <authorList>
            <consortium name="Pathogen Informatics"/>
        </authorList>
    </citation>
    <scope>NUCLEOTIDE SEQUENCE [LARGE SCALE GENOMIC DNA]</scope>
</reference>
<keyword evidence="2" id="KW-0813">Transport</keyword>
<sequence>MAAEGQTTTELCRNLFAIRHARIQFVNNNDKPAECIPYPKQNRPESRLSAGIESRLRELRQSFSQRTELVKKREFVVKEEEKSESSEEETGDLQTTTSAEGQLDIGYTVEEEKYSLWHNPPRSLYIRRPPCFIDTSPYKVPFLKAEDTRLYYVAIDDGGDLAPKPTEAEFLGLSTNVPTTWKVILPSWLPTPKEFINVTIEPNGIFYVIWLFFVMVALIYNSVAIPFREAFDIYDKMEHQTMWVTCDSTADIIYLIDLIIVKPRIQFIEQGIVTRDFKSCAKNYVRGLNFKLDIVSVVPLDLLSLIHGRVMARYRIFRILKLPVIIEFFDRADLRVSIGFAFRLTKIMVYLIYVIHVESCGYYAFNRFHGLNASDWSIGNNNNNNPGSNFGNGKCFVSIFRYIYSFYVATKMATSIGNLPHATNPPEFIFMTVYWLTGVYVSAILIGQVIDILDSQSAEKEAYKKRMSATLTYLKRIKAPERDIDMVRTWFNHNWNQQKTLDENMLIDALPLKLEQDVLIDVHYQTLSKVSLFKDCERTMIFDLICKLKPILFLPGALICEKGEVGLEMYIVKQGFVEVVGGPDNSIVFVTLKEGSVFGEISLLAIKGKNIRTATVRSKGYSTLFRLTKSDFEEAMKNYPAAYKLLKRKAQKMLQKDKKKEEEEAKAKAKEEKEKEELERTGSMEIIPDHRRLSTMPMVVDQVIERKKSMLLQKAIKLKVRIDLDDEATLNLDLSSLPDESVADMDSEKEFPEELTHLASP</sequence>
<dbReference type="AlphaFoldDB" id="A0A158QFB0"/>
<feature type="domain" description="Cyclic nucleotide-binding" evidence="11">
    <location>
        <begin position="532"/>
        <end position="636"/>
    </location>
</feature>
<dbReference type="GO" id="GO:0044877">
    <property type="term" value="F:protein-containing complex binding"/>
    <property type="evidence" value="ECO:0007669"/>
    <property type="project" value="TreeGrafter"/>
</dbReference>
<feature type="region of interest" description="Disordered" evidence="9">
    <location>
        <begin position="656"/>
        <end position="680"/>
    </location>
</feature>
<dbReference type="FunFam" id="2.60.120.10:FF:000020">
    <property type="entry name" value="Cyclic nucleotide-gated channel beta 3"/>
    <property type="match status" value="1"/>
</dbReference>
<keyword evidence="5" id="KW-0406">Ion transport</keyword>
<dbReference type="GO" id="GO:0005223">
    <property type="term" value="F:intracellularly cGMP-activated cation channel activity"/>
    <property type="evidence" value="ECO:0007669"/>
    <property type="project" value="TreeGrafter"/>
</dbReference>
<evidence type="ECO:0000256" key="8">
    <source>
        <dbReference type="ARBA" id="ARBA00023303"/>
    </source>
</evidence>
<dbReference type="GO" id="GO:0005222">
    <property type="term" value="F:intracellularly cAMP-activated cation channel activity"/>
    <property type="evidence" value="ECO:0007669"/>
    <property type="project" value="TreeGrafter"/>
</dbReference>
<dbReference type="InterPro" id="IPR000595">
    <property type="entry name" value="cNMP-bd_dom"/>
</dbReference>
<comment type="subcellular location">
    <subcellularLocation>
        <location evidence="1">Membrane</location>
        <topology evidence="1">Multi-pass membrane protein</topology>
    </subcellularLocation>
</comment>
<dbReference type="CDD" id="cd00038">
    <property type="entry name" value="CAP_ED"/>
    <property type="match status" value="1"/>
</dbReference>
<keyword evidence="6 10" id="KW-0472">Membrane</keyword>
<dbReference type="PANTHER" id="PTHR45638:SF1">
    <property type="entry name" value="CYCLIC NUCLEOTIDE-GATED ION CHANNEL SUBUNIT B, ISOFORM A"/>
    <property type="match status" value="1"/>
</dbReference>
<dbReference type="PROSITE" id="PS00889">
    <property type="entry name" value="CNMP_BINDING_2"/>
    <property type="match status" value="1"/>
</dbReference>
<dbReference type="GO" id="GO:0030553">
    <property type="term" value="F:cGMP binding"/>
    <property type="evidence" value="ECO:0007669"/>
    <property type="project" value="TreeGrafter"/>
</dbReference>
<feature type="compositionally biased region" description="Basic and acidic residues" evidence="9">
    <location>
        <begin position="76"/>
        <end position="85"/>
    </location>
</feature>
<dbReference type="GO" id="GO:0005886">
    <property type="term" value="C:plasma membrane"/>
    <property type="evidence" value="ECO:0007669"/>
    <property type="project" value="TreeGrafter"/>
</dbReference>
<evidence type="ECO:0000256" key="3">
    <source>
        <dbReference type="ARBA" id="ARBA00022692"/>
    </source>
</evidence>
<dbReference type="SUPFAM" id="SSF51206">
    <property type="entry name" value="cAMP-binding domain-like"/>
    <property type="match status" value="1"/>
</dbReference>
<keyword evidence="7" id="KW-1071">Ligand-gated ion channel</keyword>
<dbReference type="InterPro" id="IPR050866">
    <property type="entry name" value="CNG_cation_channel"/>
</dbReference>
<dbReference type="InterPro" id="IPR018490">
    <property type="entry name" value="cNMP-bd_dom_sf"/>
</dbReference>
<evidence type="ECO:0000313" key="14">
    <source>
        <dbReference type="WBParaSite" id="HDID_0000859401-mRNA-1"/>
    </source>
</evidence>
<dbReference type="GO" id="GO:0017071">
    <property type="term" value="C:intracellular cyclic nucleotide activated cation channel complex"/>
    <property type="evidence" value="ECO:0007669"/>
    <property type="project" value="TreeGrafter"/>
</dbReference>
<dbReference type="EMBL" id="UYSG01011105">
    <property type="protein sequence ID" value="VDL60910.1"/>
    <property type="molecule type" value="Genomic_DNA"/>
</dbReference>
<evidence type="ECO:0000313" key="13">
    <source>
        <dbReference type="Proteomes" id="UP000274504"/>
    </source>
</evidence>
<organism evidence="14">
    <name type="scientific">Hymenolepis diminuta</name>
    <name type="common">Rat tapeworm</name>
    <dbReference type="NCBI Taxonomy" id="6216"/>
    <lineage>
        <taxon>Eukaryota</taxon>
        <taxon>Metazoa</taxon>
        <taxon>Spiralia</taxon>
        <taxon>Lophotrochozoa</taxon>
        <taxon>Platyhelminthes</taxon>
        <taxon>Cestoda</taxon>
        <taxon>Eucestoda</taxon>
        <taxon>Cyclophyllidea</taxon>
        <taxon>Hymenolepididae</taxon>
        <taxon>Hymenolepis</taxon>
    </lineage>
</organism>
<evidence type="ECO:0000313" key="12">
    <source>
        <dbReference type="EMBL" id="VDL60910.1"/>
    </source>
</evidence>
<evidence type="ECO:0000256" key="2">
    <source>
        <dbReference type="ARBA" id="ARBA00022448"/>
    </source>
</evidence>
<evidence type="ECO:0000259" key="11">
    <source>
        <dbReference type="PROSITE" id="PS50042"/>
    </source>
</evidence>
<evidence type="ECO:0000256" key="10">
    <source>
        <dbReference type="SAM" id="Phobius"/>
    </source>
</evidence>
<evidence type="ECO:0000256" key="4">
    <source>
        <dbReference type="ARBA" id="ARBA00022989"/>
    </source>
</evidence>
<dbReference type="SUPFAM" id="SSF81324">
    <property type="entry name" value="Voltage-gated potassium channels"/>
    <property type="match status" value="1"/>
</dbReference>
<evidence type="ECO:0000256" key="9">
    <source>
        <dbReference type="SAM" id="MobiDB-lite"/>
    </source>
</evidence>
<evidence type="ECO:0000256" key="7">
    <source>
        <dbReference type="ARBA" id="ARBA00023286"/>
    </source>
</evidence>
<proteinExistence type="predicted"/>
<dbReference type="InterPro" id="IPR018488">
    <property type="entry name" value="cNMP-bd_CS"/>
</dbReference>
<dbReference type="SMART" id="SM00100">
    <property type="entry name" value="cNMP"/>
    <property type="match status" value="1"/>
</dbReference>
<feature type="region of interest" description="Disordered" evidence="9">
    <location>
        <begin position="736"/>
        <end position="761"/>
    </location>
</feature>